<proteinExistence type="predicted"/>
<accession>A0A8H7N4I4</accession>
<feature type="compositionally biased region" description="Polar residues" evidence="2">
    <location>
        <begin position="32"/>
        <end position="48"/>
    </location>
</feature>
<dbReference type="PROSITE" id="PS50089">
    <property type="entry name" value="ZF_RING_2"/>
    <property type="match status" value="1"/>
</dbReference>
<feature type="domain" description="RING-type" evidence="3">
    <location>
        <begin position="107"/>
        <end position="153"/>
    </location>
</feature>
<protein>
    <recommendedName>
        <fullName evidence="3">RING-type domain-containing protein</fullName>
    </recommendedName>
</protein>
<feature type="compositionally biased region" description="Basic and acidic residues" evidence="2">
    <location>
        <begin position="9"/>
        <end position="20"/>
    </location>
</feature>
<keyword evidence="1" id="KW-0479">Metal-binding</keyword>
<comment type="caution">
    <text evidence="4">The sequence shown here is derived from an EMBL/GenBank/DDBJ whole genome shotgun (WGS) entry which is preliminary data.</text>
</comment>
<dbReference type="InterPro" id="IPR001841">
    <property type="entry name" value="Znf_RING"/>
</dbReference>
<evidence type="ECO:0000256" key="1">
    <source>
        <dbReference type="PROSITE-ProRule" id="PRU00175"/>
    </source>
</evidence>
<dbReference type="AlphaFoldDB" id="A0A8H7N4I4"/>
<name>A0A8H7N4I4_BIOOC</name>
<gene>
    <name evidence="4" type="ORF">IM811_002630</name>
</gene>
<evidence type="ECO:0000313" key="5">
    <source>
        <dbReference type="Proteomes" id="UP000616885"/>
    </source>
</evidence>
<evidence type="ECO:0000313" key="4">
    <source>
        <dbReference type="EMBL" id="KAF9747296.1"/>
    </source>
</evidence>
<dbReference type="EMBL" id="JADCTT010000010">
    <property type="protein sequence ID" value="KAF9747296.1"/>
    <property type="molecule type" value="Genomic_DNA"/>
</dbReference>
<dbReference type="SUPFAM" id="SSF57850">
    <property type="entry name" value="RING/U-box"/>
    <property type="match status" value="1"/>
</dbReference>
<dbReference type="Proteomes" id="UP000616885">
    <property type="component" value="Unassembled WGS sequence"/>
</dbReference>
<organism evidence="4 5">
    <name type="scientific">Bionectria ochroleuca</name>
    <name type="common">Gliocladium roseum</name>
    <dbReference type="NCBI Taxonomy" id="29856"/>
    <lineage>
        <taxon>Eukaryota</taxon>
        <taxon>Fungi</taxon>
        <taxon>Dikarya</taxon>
        <taxon>Ascomycota</taxon>
        <taxon>Pezizomycotina</taxon>
        <taxon>Sordariomycetes</taxon>
        <taxon>Hypocreomycetidae</taxon>
        <taxon>Hypocreales</taxon>
        <taxon>Bionectriaceae</taxon>
        <taxon>Clonostachys</taxon>
    </lineage>
</organism>
<dbReference type="GO" id="GO:0008270">
    <property type="term" value="F:zinc ion binding"/>
    <property type="evidence" value="ECO:0007669"/>
    <property type="project" value="UniProtKB-KW"/>
</dbReference>
<keyword evidence="1" id="KW-0863">Zinc-finger</keyword>
<evidence type="ECO:0000259" key="3">
    <source>
        <dbReference type="PROSITE" id="PS50089"/>
    </source>
</evidence>
<reference evidence="4" key="1">
    <citation type="submission" date="2020-10" db="EMBL/GenBank/DDBJ databases">
        <title>High-Quality Genome Resource of Clonostachys rosea strain S41 by Oxford Nanopore Long-Read Sequencing.</title>
        <authorList>
            <person name="Wang H."/>
        </authorList>
    </citation>
    <scope>NUCLEOTIDE SEQUENCE</scope>
    <source>
        <strain evidence="4">S41</strain>
    </source>
</reference>
<feature type="region of interest" description="Disordered" evidence="2">
    <location>
        <begin position="27"/>
        <end position="61"/>
    </location>
</feature>
<evidence type="ECO:0000256" key="2">
    <source>
        <dbReference type="SAM" id="MobiDB-lite"/>
    </source>
</evidence>
<sequence length="252" mass="27378">MSATPHKTQNNEKRRGSLEIEEICDKVKNGETAKNSSESQVKGSSTGADSDPGNLREPKATGLQIQSIDSITALSSNPTLVAESQPKTVIGRAKGVSNNNGVLSPNCGLCGNEIDARDDYGVTETRAHLPCGHSFGHVCLFRYLSDPNQVGCPQPGCAPLRHSCGHMVIPQRQEAGTLFQSTTANQILWRCAYCESAQGLKITNKITDSEANHQRAIRTAASVPFAAGFCTRSVNRMYGYRYRWHQAKLDKL</sequence>
<feature type="region of interest" description="Disordered" evidence="2">
    <location>
        <begin position="1"/>
        <end position="20"/>
    </location>
</feature>
<keyword evidence="1" id="KW-0862">Zinc</keyword>